<feature type="active site" description="Proton donor" evidence="9">
    <location>
        <position position="339"/>
    </location>
</feature>
<dbReference type="InterPro" id="IPR002433">
    <property type="entry name" value="Orn_de-COase"/>
</dbReference>
<evidence type="ECO:0000256" key="9">
    <source>
        <dbReference type="PIRSR" id="PIRSR600183-50"/>
    </source>
</evidence>
<dbReference type="Pfam" id="PF02784">
    <property type="entry name" value="Orn_Arg_deC_N"/>
    <property type="match status" value="1"/>
</dbReference>
<feature type="domain" description="Orn/DAP/Arg decarboxylase 2 C-terminal" evidence="11">
    <location>
        <begin position="7"/>
        <end position="366"/>
    </location>
</feature>
<keyword evidence="3 9" id="KW-0663">Pyridoxal phosphate</keyword>
<dbReference type="InterPro" id="IPR009006">
    <property type="entry name" value="Ala_racemase/Decarboxylase_C"/>
</dbReference>
<feature type="non-terminal residue" evidence="13">
    <location>
        <position position="390"/>
    </location>
</feature>
<evidence type="ECO:0000256" key="10">
    <source>
        <dbReference type="RuleBase" id="RU003737"/>
    </source>
</evidence>
<evidence type="ECO:0000259" key="11">
    <source>
        <dbReference type="Pfam" id="PF00278"/>
    </source>
</evidence>
<keyword evidence="4" id="KW-0456">Lyase</keyword>
<dbReference type="Pfam" id="PF00278">
    <property type="entry name" value="Orn_DAP_Arg_deC"/>
    <property type="match status" value="1"/>
</dbReference>
<proteinExistence type="inferred from homology"/>
<evidence type="ECO:0000256" key="3">
    <source>
        <dbReference type="ARBA" id="ARBA00022898"/>
    </source>
</evidence>
<dbReference type="InParanoid" id="B7G0U7"/>
<comment type="pathway">
    <text evidence="5">Amine and polyamine biosynthesis; putrescine biosynthesis via L-ornithine pathway; putrescine from L-ornithine: step 1/1.</text>
</comment>
<name>B7G0U7_PHATC</name>
<evidence type="ECO:0000256" key="5">
    <source>
        <dbReference type="ARBA" id="ARBA00034115"/>
    </source>
</evidence>
<dbReference type="CDD" id="cd00622">
    <property type="entry name" value="PLPDE_III_ODC"/>
    <property type="match status" value="1"/>
</dbReference>
<dbReference type="InterPro" id="IPR022643">
    <property type="entry name" value="De-COase2_C"/>
</dbReference>
<dbReference type="InterPro" id="IPR000183">
    <property type="entry name" value="Orn/DAP/Arg_de-COase"/>
</dbReference>
<evidence type="ECO:0000313" key="13">
    <source>
        <dbReference type="EMBL" id="EEC47953.1"/>
    </source>
</evidence>
<dbReference type="SUPFAM" id="SSF50621">
    <property type="entry name" value="Alanine racemase C-terminal domain-like"/>
    <property type="match status" value="1"/>
</dbReference>
<evidence type="ECO:0000256" key="2">
    <source>
        <dbReference type="ARBA" id="ARBA00008872"/>
    </source>
</evidence>
<evidence type="ECO:0000313" key="14">
    <source>
        <dbReference type="Proteomes" id="UP000000759"/>
    </source>
</evidence>
<dbReference type="FunFam" id="3.20.20.10:FF:000005">
    <property type="entry name" value="Ornithine decarboxylase"/>
    <property type="match status" value="1"/>
</dbReference>
<reference evidence="13 14" key="1">
    <citation type="journal article" date="2008" name="Nature">
        <title>The Phaeodactylum genome reveals the evolutionary history of diatom genomes.</title>
        <authorList>
            <person name="Bowler C."/>
            <person name="Allen A.E."/>
            <person name="Badger J.H."/>
            <person name="Grimwood J."/>
            <person name="Jabbari K."/>
            <person name="Kuo A."/>
            <person name="Maheswari U."/>
            <person name="Martens C."/>
            <person name="Maumus F."/>
            <person name="Otillar R.P."/>
            <person name="Rayko E."/>
            <person name="Salamov A."/>
            <person name="Vandepoele K."/>
            <person name="Beszteri B."/>
            <person name="Gruber A."/>
            <person name="Heijde M."/>
            <person name="Katinka M."/>
            <person name="Mock T."/>
            <person name="Valentin K."/>
            <person name="Verret F."/>
            <person name="Berges J.A."/>
            <person name="Brownlee C."/>
            <person name="Cadoret J.P."/>
            <person name="Chiovitti A."/>
            <person name="Choi C.J."/>
            <person name="Coesel S."/>
            <person name="De Martino A."/>
            <person name="Detter J.C."/>
            <person name="Durkin C."/>
            <person name="Falciatore A."/>
            <person name="Fournet J."/>
            <person name="Haruta M."/>
            <person name="Huysman M.J."/>
            <person name="Jenkins B.D."/>
            <person name="Jiroutova K."/>
            <person name="Jorgensen R.E."/>
            <person name="Joubert Y."/>
            <person name="Kaplan A."/>
            <person name="Kroger N."/>
            <person name="Kroth P.G."/>
            <person name="La Roche J."/>
            <person name="Lindquist E."/>
            <person name="Lommer M."/>
            <person name="Martin-Jezequel V."/>
            <person name="Lopez P.J."/>
            <person name="Lucas S."/>
            <person name="Mangogna M."/>
            <person name="McGinnis K."/>
            <person name="Medlin L.K."/>
            <person name="Montsant A."/>
            <person name="Oudot-Le Secq M.P."/>
            <person name="Napoli C."/>
            <person name="Obornik M."/>
            <person name="Parker M.S."/>
            <person name="Petit J.L."/>
            <person name="Porcel B.M."/>
            <person name="Poulsen N."/>
            <person name="Robison M."/>
            <person name="Rychlewski L."/>
            <person name="Rynearson T.A."/>
            <person name="Schmutz J."/>
            <person name="Shapiro H."/>
            <person name="Siaut M."/>
            <person name="Stanley M."/>
            <person name="Sussman M.R."/>
            <person name="Taylor A.R."/>
            <person name="Vardi A."/>
            <person name="von Dassow P."/>
            <person name="Vyverman W."/>
            <person name="Willis A."/>
            <person name="Wyrwicz L.S."/>
            <person name="Rokhsar D.S."/>
            <person name="Weissenbach J."/>
            <person name="Armbrust E.V."/>
            <person name="Green B.R."/>
            <person name="Van de Peer Y."/>
            <person name="Grigoriev I.V."/>
        </authorList>
    </citation>
    <scope>NUCLEOTIDE SEQUENCE [LARGE SCALE GENOMIC DNA]</scope>
    <source>
        <strain evidence="13 14">CCAP 1055/1</strain>
    </source>
</reference>
<dbReference type="eggNOG" id="KOG0622">
    <property type="taxonomic scope" value="Eukaryota"/>
</dbReference>
<dbReference type="PRINTS" id="PR01182">
    <property type="entry name" value="ORNDCRBXLASE"/>
</dbReference>
<evidence type="ECO:0000256" key="4">
    <source>
        <dbReference type="ARBA" id="ARBA00023239"/>
    </source>
</evidence>
<dbReference type="InterPro" id="IPR022644">
    <property type="entry name" value="De-COase2_N"/>
</dbReference>
<dbReference type="PROSITE" id="PS00879">
    <property type="entry name" value="ODR_DC_2_2"/>
    <property type="match status" value="1"/>
</dbReference>
<dbReference type="EC" id="4.1.1.17" evidence="6"/>
<reference evidence="14" key="2">
    <citation type="submission" date="2008-08" db="EMBL/GenBank/DDBJ databases">
        <authorList>
            <consortium name="Diatom Consortium"/>
            <person name="Grigoriev I."/>
            <person name="Grimwood J."/>
            <person name="Kuo A."/>
            <person name="Otillar R.P."/>
            <person name="Salamov A."/>
            <person name="Detter J.C."/>
            <person name="Lindquist E."/>
            <person name="Shapiro H."/>
            <person name="Lucas S."/>
            <person name="Glavina del Rio T."/>
            <person name="Pitluck S."/>
            <person name="Rokhsar D."/>
            <person name="Bowler C."/>
        </authorList>
    </citation>
    <scope>GENOME REANNOTATION</scope>
    <source>
        <strain evidence="14">CCAP 1055/1</strain>
    </source>
</reference>
<dbReference type="InterPro" id="IPR022657">
    <property type="entry name" value="De-COase2_CS"/>
</dbReference>
<dbReference type="EMBL" id="CM000612">
    <property type="protein sequence ID" value="EEC47953.1"/>
    <property type="molecule type" value="Genomic_DNA"/>
</dbReference>
<dbReference type="RefSeq" id="XP_002180545.1">
    <property type="nucleotide sequence ID" value="XM_002180509.1"/>
</dbReference>
<sequence length="390" mass="43319">MPLEDSFYVVDIGVLVSQVYQWRRVFPRVEPFYAVKCNPDPLIVKTLATLGCNFDCASRNEIRLVMEATKDMPTKPDIIYANPCKSRLGLLEAVCKGVKMVTFDNEMEVQKCASISKNIQLVLRIITDDRGSQCRLSSKFGAPRHKWRLLLAAAQKHGLQVVGVSFHVGSGCRDASRYEAALKDAREIFDLAGEYGMNMQVLDIGGGFPGETHRDGHFMYFTEIAEQVAPLIDEMFPPSVRIIGEPGRYFVAACATLCCSVIAARTNEMNSSFEPEAIDDKEAAENLPPLQDDYSYYINDGVYGAFNNIMFDHATVRPRILGPGEKIVATEEDVFGPTCDSIDVIARSVLLPKLKVGDYMYFQNMGAYTMAAASSFNGFTPSEKFYVCSV</sequence>
<dbReference type="SUPFAM" id="SSF51419">
    <property type="entry name" value="PLP-binding barrel"/>
    <property type="match status" value="1"/>
</dbReference>
<evidence type="ECO:0000259" key="12">
    <source>
        <dbReference type="Pfam" id="PF02784"/>
    </source>
</evidence>
<evidence type="ECO:0000256" key="7">
    <source>
        <dbReference type="ARBA" id="ARBA00046672"/>
    </source>
</evidence>
<keyword evidence="14" id="KW-1185">Reference proteome</keyword>
<dbReference type="PaxDb" id="2850-Phatr12642"/>
<dbReference type="STRING" id="556484.B7G0U7"/>
<dbReference type="OrthoDB" id="5034579at2759"/>
<dbReference type="InterPro" id="IPR022653">
    <property type="entry name" value="De-COase2_pyr-phos_BS"/>
</dbReference>
<comment type="cofactor">
    <cofactor evidence="1 9">
        <name>pyridoxal 5'-phosphate</name>
        <dbReference type="ChEBI" id="CHEBI:597326"/>
    </cofactor>
</comment>
<dbReference type="PROSITE" id="PS00878">
    <property type="entry name" value="ODR_DC_2_1"/>
    <property type="match status" value="1"/>
</dbReference>
<dbReference type="GeneID" id="7201510"/>
<organism evidence="13 14">
    <name type="scientific">Phaeodactylum tricornutum (strain CCAP 1055/1)</name>
    <dbReference type="NCBI Taxonomy" id="556484"/>
    <lineage>
        <taxon>Eukaryota</taxon>
        <taxon>Sar</taxon>
        <taxon>Stramenopiles</taxon>
        <taxon>Ochrophyta</taxon>
        <taxon>Bacillariophyta</taxon>
        <taxon>Bacillariophyceae</taxon>
        <taxon>Bacillariophycidae</taxon>
        <taxon>Naviculales</taxon>
        <taxon>Phaeodactylaceae</taxon>
        <taxon>Phaeodactylum</taxon>
    </lineage>
</organism>
<dbReference type="GO" id="GO:0005737">
    <property type="term" value="C:cytoplasm"/>
    <property type="evidence" value="ECO:0007669"/>
    <property type="project" value="TreeGrafter"/>
</dbReference>
<evidence type="ECO:0000256" key="1">
    <source>
        <dbReference type="ARBA" id="ARBA00001933"/>
    </source>
</evidence>
<gene>
    <name evidence="13" type="primary">ODC2</name>
    <name evidence="13" type="ORF">PHATRDRAFT_12642</name>
</gene>
<dbReference type="PANTHER" id="PTHR11482">
    <property type="entry name" value="ARGININE/DIAMINOPIMELATE/ORNITHINE DECARBOXYLASE"/>
    <property type="match status" value="1"/>
</dbReference>
<dbReference type="PANTHER" id="PTHR11482:SF6">
    <property type="entry name" value="ORNITHINE DECARBOXYLASE 1-RELATED"/>
    <property type="match status" value="1"/>
</dbReference>
<evidence type="ECO:0000256" key="6">
    <source>
        <dbReference type="ARBA" id="ARBA00034138"/>
    </source>
</evidence>
<accession>B7G0U7</accession>
<dbReference type="GO" id="GO:0033387">
    <property type="term" value="P:putrescine biosynthetic process from arginine, via ornithine"/>
    <property type="evidence" value="ECO:0007669"/>
    <property type="project" value="TreeGrafter"/>
</dbReference>
<dbReference type="AlphaFoldDB" id="B7G0U7"/>
<comment type="similarity">
    <text evidence="2 10">Belongs to the Orn/Lys/Arg decarboxylase class-II family.</text>
</comment>
<dbReference type="PRINTS" id="PR01179">
    <property type="entry name" value="ODADCRBXLASE"/>
</dbReference>
<dbReference type="InterPro" id="IPR029066">
    <property type="entry name" value="PLP-binding_barrel"/>
</dbReference>
<comment type="subunit">
    <text evidence="7">Homodimer. Only the dimer is catalytically active, as the active sites are constructed of residues from both monomers.</text>
</comment>
<evidence type="ECO:0000256" key="8">
    <source>
        <dbReference type="ARBA" id="ARBA00049127"/>
    </source>
</evidence>
<dbReference type="Gene3D" id="3.20.20.10">
    <property type="entry name" value="Alanine racemase"/>
    <property type="match status" value="1"/>
</dbReference>
<feature type="modified residue" description="N6-(pyridoxal phosphate)lysine" evidence="9">
    <location>
        <position position="36"/>
    </location>
</feature>
<dbReference type="GO" id="GO:0004586">
    <property type="term" value="F:ornithine decarboxylase activity"/>
    <property type="evidence" value="ECO:0007669"/>
    <property type="project" value="UniProtKB-EC"/>
</dbReference>
<comment type="catalytic activity">
    <reaction evidence="8">
        <text>L-ornithine + H(+) = putrescine + CO2</text>
        <dbReference type="Rhea" id="RHEA:22964"/>
        <dbReference type="ChEBI" id="CHEBI:15378"/>
        <dbReference type="ChEBI" id="CHEBI:16526"/>
        <dbReference type="ChEBI" id="CHEBI:46911"/>
        <dbReference type="ChEBI" id="CHEBI:326268"/>
        <dbReference type="EC" id="4.1.1.17"/>
    </reaction>
</comment>
<protein>
    <recommendedName>
        <fullName evidence="6">ornithine decarboxylase</fullName>
        <ecNumber evidence="6">4.1.1.17</ecNumber>
    </recommendedName>
</protein>
<feature type="domain" description="Orn/DAP/Arg decarboxylase 2 N-terminal" evidence="12">
    <location>
        <begin position="15"/>
        <end position="252"/>
    </location>
</feature>
<dbReference type="KEGG" id="pti:PHATRDRAFT_12642"/>
<dbReference type="Gene3D" id="2.40.37.10">
    <property type="entry name" value="Lyase, Ornithine Decarboxylase, Chain A, domain 1"/>
    <property type="match status" value="1"/>
</dbReference>
<dbReference type="Proteomes" id="UP000000759">
    <property type="component" value="Chromosome 9"/>
</dbReference>